<feature type="compositionally biased region" description="Polar residues" evidence="1">
    <location>
        <begin position="55"/>
        <end position="70"/>
    </location>
</feature>
<dbReference type="HOGENOM" id="CLU_2625836_0_0_1"/>
<name>A0A0D3HHA3_9ORYZ</name>
<evidence type="ECO:0000256" key="1">
    <source>
        <dbReference type="SAM" id="MobiDB-lite"/>
    </source>
</evidence>
<feature type="region of interest" description="Disordered" evidence="1">
    <location>
        <begin position="25"/>
        <end position="78"/>
    </location>
</feature>
<reference evidence="2" key="2">
    <citation type="submission" date="2015-03" db="UniProtKB">
        <authorList>
            <consortium name="EnsemblPlants"/>
        </authorList>
    </citation>
    <scope>IDENTIFICATION</scope>
</reference>
<sequence length="78" mass="8407">MATPDRGVLLCTGNRARARRTVLPRHPGCSSLATAHGEGRREESDMWVPRRSHADSATTSDNTGVKTTEGSKLKGFVT</sequence>
<reference evidence="2" key="1">
    <citation type="journal article" date="2009" name="Rice">
        <title>De Novo Next Generation Sequencing of Plant Genomes.</title>
        <authorList>
            <person name="Rounsley S."/>
            <person name="Marri P.R."/>
            <person name="Yu Y."/>
            <person name="He R."/>
            <person name="Sisneros N."/>
            <person name="Goicoechea J.L."/>
            <person name="Lee S.J."/>
            <person name="Angelova A."/>
            <person name="Kudrna D."/>
            <person name="Luo M."/>
            <person name="Affourtit J."/>
            <person name="Desany B."/>
            <person name="Knight J."/>
            <person name="Niazi F."/>
            <person name="Egholm M."/>
            <person name="Wing R.A."/>
        </authorList>
    </citation>
    <scope>NUCLEOTIDE SEQUENCE [LARGE SCALE GENOMIC DNA]</scope>
    <source>
        <strain evidence="2">cv. IRGC 105608</strain>
    </source>
</reference>
<dbReference type="PaxDb" id="65489-OBART11G00580.1"/>
<keyword evidence="3" id="KW-1185">Reference proteome</keyword>
<proteinExistence type="predicted"/>
<evidence type="ECO:0000313" key="2">
    <source>
        <dbReference type="EnsemblPlants" id="OBART11G00580.1"/>
    </source>
</evidence>
<dbReference type="AlphaFoldDB" id="A0A0D3HHA3"/>
<accession>A0A0D3HHA3</accession>
<organism evidence="2">
    <name type="scientific">Oryza barthii</name>
    <dbReference type="NCBI Taxonomy" id="65489"/>
    <lineage>
        <taxon>Eukaryota</taxon>
        <taxon>Viridiplantae</taxon>
        <taxon>Streptophyta</taxon>
        <taxon>Embryophyta</taxon>
        <taxon>Tracheophyta</taxon>
        <taxon>Spermatophyta</taxon>
        <taxon>Magnoliopsida</taxon>
        <taxon>Liliopsida</taxon>
        <taxon>Poales</taxon>
        <taxon>Poaceae</taxon>
        <taxon>BOP clade</taxon>
        <taxon>Oryzoideae</taxon>
        <taxon>Oryzeae</taxon>
        <taxon>Oryzinae</taxon>
        <taxon>Oryza</taxon>
    </lineage>
</organism>
<dbReference type="Gramene" id="OBART11G00580.1">
    <property type="protein sequence ID" value="OBART11G00580.1"/>
    <property type="gene ID" value="OBART11G00580"/>
</dbReference>
<protein>
    <submittedName>
        <fullName evidence="2">Uncharacterized protein</fullName>
    </submittedName>
</protein>
<evidence type="ECO:0000313" key="3">
    <source>
        <dbReference type="Proteomes" id="UP000026960"/>
    </source>
</evidence>
<dbReference type="EnsemblPlants" id="OBART11G00580.1">
    <property type="protein sequence ID" value="OBART11G00580.1"/>
    <property type="gene ID" value="OBART11G00580"/>
</dbReference>
<dbReference type="Proteomes" id="UP000026960">
    <property type="component" value="Chromosome 11"/>
</dbReference>